<dbReference type="RefSeq" id="WP_016879046.1">
    <property type="nucleotide sequence ID" value="NZ_AJLN01000124.1"/>
</dbReference>
<protein>
    <recommendedName>
        <fullName evidence="1">Glycosyltransferase 2-like domain-containing protein</fullName>
    </recommendedName>
</protein>
<organism evidence="2 3">
    <name type="scientific">Chlorogloeopsis fritschii PCC 6912</name>
    <dbReference type="NCBI Taxonomy" id="211165"/>
    <lineage>
        <taxon>Bacteria</taxon>
        <taxon>Bacillati</taxon>
        <taxon>Cyanobacteriota</taxon>
        <taxon>Cyanophyceae</taxon>
        <taxon>Nostocales</taxon>
        <taxon>Chlorogloeopsidaceae</taxon>
        <taxon>Chlorogloeopsis</taxon>
    </lineage>
</organism>
<dbReference type="SUPFAM" id="SSF53448">
    <property type="entry name" value="Nucleotide-diphospho-sugar transferases"/>
    <property type="match status" value="1"/>
</dbReference>
<evidence type="ECO:0000313" key="2">
    <source>
        <dbReference type="EMBL" id="RUR76452.1"/>
    </source>
</evidence>
<dbReference type="EMBL" id="RSCJ01000020">
    <property type="protein sequence ID" value="RUR76452.1"/>
    <property type="molecule type" value="Genomic_DNA"/>
</dbReference>
<dbReference type="PANTHER" id="PTHR22916">
    <property type="entry name" value="GLYCOSYLTRANSFERASE"/>
    <property type="match status" value="1"/>
</dbReference>
<dbReference type="PANTHER" id="PTHR22916:SF3">
    <property type="entry name" value="UDP-GLCNAC:BETAGAL BETA-1,3-N-ACETYLGLUCOSAMINYLTRANSFERASE-LIKE PROTEIN 1"/>
    <property type="match status" value="1"/>
</dbReference>
<dbReference type="OrthoDB" id="396512at2"/>
<dbReference type="InterPro" id="IPR029044">
    <property type="entry name" value="Nucleotide-diphossugar_trans"/>
</dbReference>
<proteinExistence type="predicted"/>
<dbReference type="GO" id="GO:0016758">
    <property type="term" value="F:hexosyltransferase activity"/>
    <property type="evidence" value="ECO:0007669"/>
    <property type="project" value="UniProtKB-ARBA"/>
</dbReference>
<dbReference type="AlphaFoldDB" id="A0A433N530"/>
<reference evidence="2 3" key="1">
    <citation type="journal article" date="2019" name="Genome Biol. Evol.">
        <title>Day and night: Metabolic profiles and evolutionary relationships of six axenic non-marine cyanobacteria.</title>
        <authorList>
            <person name="Will S.E."/>
            <person name="Henke P."/>
            <person name="Boedeker C."/>
            <person name="Huang S."/>
            <person name="Brinkmann H."/>
            <person name="Rohde M."/>
            <person name="Jarek M."/>
            <person name="Friedl T."/>
            <person name="Seufert S."/>
            <person name="Schumacher M."/>
            <person name="Overmann J."/>
            <person name="Neumann-Schaal M."/>
            <person name="Petersen J."/>
        </authorList>
    </citation>
    <scope>NUCLEOTIDE SEQUENCE [LARGE SCALE GENOMIC DNA]</scope>
    <source>
        <strain evidence="2 3">PCC 6912</strain>
    </source>
</reference>
<dbReference type="Gene3D" id="3.90.550.10">
    <property type="entry name" value="Spore Coat Polysaccharide Biosynthesis Protein SpsA, Chain A"/>
    <property type="match status" value="1"/>
</dbReference>
<accession>A0A433N530</accession>
<dbReference type="Pfam" id="PF00535">
    <property type="entry name" value="Glycos_transf_2"/>
    <property type="match status" value="1"/>
</dbReference>
<name>A0A433N530_CHLFR</name>
<dbReference type="STRING" id="211165.GCA_000317285_05637"/>
<gene>
    <name evidence="2" type="ORF">PCC6912_42400</name>
</gene>
<dbReference type="InterPro" id="IPR001173">
    <property type="entry name" value="Glyco_trans_2-like"/>
</dbReference>
<feature type="domain" description="Glycosyltransferase 2-like" evidence="1">
    <location>
        <begin position="13"/>
        <end position="128"/>
    </location>
</feature>
<evidence type="ECO:0000259" key="1">
    <source>
        <dbReference type="Pfam" id="PF00535"/>
    </source>
</evidence>
<comment type="caution">
    <text evidence="2">The sequence shown here is derived from an EMBL/GenBank/DDBJ whole genome shotgun (WGS) entry which is preliminary data.</text>
</comment>
<sequence>MPKAMNSQDSLVSVIVPIYNRSQYLKQAIESALSQTYKNIEIIVTDDCSPENPQAIVESFSDPRIRFRRNAKNLGVARNIASAVTEARGKYIASLNDDDIWNENFLEKLVPHLDANPNLVLAFSDHYIIDADSSIDEVATEECSKLWKRNHLEEGVYQPFCEIGLIHQAVPSAVAAVIRKDAIDWKNFPSQVGPFWDLYLTYLACRTGSGAYYCPERLSKYRMHPLAETMAIGSQNPQAKIRGAKASIFCFSQFMEDEQLQQFHGYFRAKWLHAHTTLGIGLLRAERALEARSLLLHAFSQQKFNLRTLVALVLSFTPKPLVRRLFLAI</sequence>
<dbReference type="Proteomes" id="UP000268857">
    <property type="component" value="Unassembled WGS sequence"/>
</dbReference>
<evidence type="ECO:0000313" key="3">
    <source>
        <dbReference type="Proteomes" id="UP000268857"/>
    </source>
</evidence>
<keyword evidence="3" id="KW-1185">Reference proteome</keyword>